<sequence>MTAPSDAVLDLPPFPAAGDLPGSLRWQAAACGDRAPLYRELLRSVAADVESGGPATTLLEPYTSDLVVGLRLMAALHRLVLDGALPDLAPFYPSAGGTERPEGAWPVVRQVLADRSDQVAALLPLPVQTNETGRAAVLYAGLLVLAHRTGLPIRLLEIGASAGLNLRADGFGYRTSAGVFGAAESALVLDEPWRGTPPVPLSTPVRVVERRGCDPAPLDPADPGHRRRLESLVWADQLDRLARLRAAFTVAEAVPAPVDRADDTVAWLADRLAETSAGTLTVVWHSVIAPYVDRETWGAVGALLADVGEGATGDAPLARLGFEGEADESGKVRMTARITLWPDGGTRLLGTARDHGMPFVWDGPHLRPGIA</sequence>
<dbReference type="PIRSF" id="PIRSF012608">
    <property type="entry name" value="UCP012608"/>
    <property type="match status" value="1"/>
</dbReference>
<protein>
    <recommendedName>
        <fullName evidence="3">DUF2332 domain-containing protein</fullName>
    </recommendedName>
</protein>
<evidence type="ECO:0008006" key="3">
    <source>
        <dbReference type="Google" id="ProtNLM"/>
    </source>
</evidence>
<reference evidence="1 2" key="1">
    <citation type="submission" date="2016-11" db="EMBL/GenBank/DDBJ databases">
        <authorList>
            <person name="Jaros S."/>
            <person name="Januszkiewicz K."/>
            <person name="Wedrychowicz H."/>
        </authorList>
    </citation>
    <scope>NUCLEOTIDE SEQUENCE [LARGE SCALE GENOMIC DNA]</scope>
    <source>
        <strain evidence="1 2">DSM 46144</strain>
    </source>
</reference>
<evidence type="ECO:0000313" key="2">
    <source>
        <dbReference type="Proteomes" id="UP000184440"/>
    </source>
</evidence>
<dbReference type="AlphaFoldDB" id="A0A1M7QQ77"/>
<keyword evidence="2" id="KW-1185">Reference proteome</keyword>
<evidence type="ECO:0000313" key="1">
    <source>
        <dbReference type="EMBL" id="SHN33357.1"/>
    </source>
</evidence>
<organism evidence="1 2">
    <name type="scientific">Cryptosporangium aurantiacum</name>
    <dbReference type="NCBI Taxonomy" id="134849"/>
    <lineage>
        <taxon>Bacteria</taxon>
        <taxon>Bacillati</taxon>
        <taxon>Actinomycetota</taxon>
        <taxon>Actinomycetes</taxon>
        <taxon>Cryptosporangiales</taxon>
        <taxon>Cryptosporangiaceae</taxon>
        <taxon>Cryptosporangium</taxon>
    </lineage>
</organism>
<dbReference type="OrthoDB" id="8899077at2"/>
<gene>
    <name evidence="1" type="ORF">SAMN05443668_105139</name>
</gene>
<dbReference type="InterPro" id="IPR011200">
    <property type="entry name" value="UCP012608"/>
</dbReference>
<dbReference type="EMBL" id="FRCS01000005">
    <property type="protein sequence ID" value="SHN33357.1"/>
    <property type="molecule type" value="Genomic_DNA"/>
</dbReference>
<dbReference type="Pfam" id="PF10094">
    <property type="entry name" value="DUF2332"/>
    <property type="match status" value="1"/>
</dbReference>
<dbReference type="Proteomes" id="UP000184440">
    <property type="component" value="Unassembled WGS sequence"/>
</dbReference>
<name>A0A1M7QQ77_9ACTN</name>
<dbReference type="RefSeq" id="WP_084741444.1">
    <property type="nucleotide sequence ID" value="NZ_FRCS01000005.1"/>
</dbReference>
<dbReference type="STRING" id="134849.SAMN05443668_105139"/>
<proteinExistence type="predicted"/>
<accession>A0A1M7QQ77</accession>